<dbReference type="EMBL" id="PJQY01000386">
    <property type="protein sequence ID" value="PQQ11728.1"/>
    <property type="molecule type" value="Genomic_DNA"/>
</dbReference>
<keyword evidence="2" id="KW-1185">Reference proteome</keyword>
<evidence type="ECO:0000313" key="2">
    <source>
        <dbReference type="Proteomes" id="UP000250321"/>
    </source>
</evidence>
<dbReference type="Proteomes" id="UP000250321">
    <property type="component" value="Unassembled WGS sequence"/>
</dbReference>
<proteinExistence type="predicted"/>
<gene>
    <name evidence="1" type="ORF">Pyn_33472</name>
</gene>
<name>A0A314Z3H1_PRUYE</name>
<accession>A0A314Z3H1</accession>
<comment type="caution">
    <text evidence="1">The sequence shown here is derived from an EMBL/GenBank/DDBJ whole genome shotgun (WGS) entry which is preliminary data.</text>
</comment>
<protein>
    <submittedName>
        <fullName evidence="1">Uncharacterized protein</fullName>
    </submittedName>
</protein>
<sequence>MQKYTPLEGRSNLVQTAWALMGRKRPRASPPRCEAVNLFSDGDRSPVGSLNRILCMHVLHCLMEVFN</sequence>
<dbReference type="AlphaFoldDB" id="A0A314Z3H1"/>
<organism evidence="1 2">
    <name type="scientific">Prunus yedoensis var. nudiflora</name>
    <dbReference type="NCBI Taxonomy" id="2094558"/>
    <lineage>
        <taxon>Eukaryota</taxon>
        <taxon>Viridiplantae</taxon>
        <taxon>Streptophyta</taxon>
        <taxon>Embryophyta</taxon>
        <taxon>Tracheophyta</taxon>
        <taxon>Spermatophyta</taxon>
        <taxon>Magnoliopsida</taxon>
        <taxon>eudicotyledons</taxon>
        <taxon>Gunneridae</taxon>
        <taxon>Pentapetalae</taxon>
        <taxon>rosids</taxon>
        <taxon>fabids</taxon>
        <taxon>Rosales</taxon>
        <taxon>Rosaceae</taxon>
        <taxon>Amygdaloideae</taxon>
        <taxon>Amygdaleae</taxon>
        <taxon>Prunus</taxon>
    </lineage>
</organism>
<reference evidence="1 2" key="1">
    <citation type="submission" date="2018-02" db="EMBL/GenBank/DDBJ databases">
        <title>Draft genome of wild Prunus yedoensis var. nudiflora.</title>
        <authorList>
            <person name="Baek S."/>
            <person name="Kim J.-H."/>
            <person name="Choi K."/>
            <person name="Kim G.-B."/>
            <person name="Cho A."/>
            <person name="Jang H."/>
            <person name="Shin C.-H."/>
            <person name="Yu H.-J."/>
            <person name="Mun J.-H."/>
        </authorList>
    </citation>
    <scope>NUCLEOTIDE SEQUENCE [LARGE SCALE GENOMIC DNA]</scope>
    <source>
        <strain evidence="2">cv. Jeju island</strain>
        <tissue evidence="1">Leaf</tissue>
    </source>
</reference>
<evidence type="ECO:0000313" key="1">
    <source>
        <dbReference type="EMBL" id="PQQ11728.1"/>
    </source>
</evidence>